<feature type="domain" description="PWWP" evidence="2">
    <location>
        <begin position="89"/>
        <end position="151"/>
    </location>
</feature>
<feature type="compositionally biased region" description="Gly residues" evidence="1">
    <location>
        <begin position="219"/>
        <end position="228"/>
    </location>
</feature>
<evidence type="ECO:0000259" key="2">
    <source>
        <dbReference type="PROSITE" id="PS50812"/>
    </source>
</evidence>
<proteinExistence type="predicted"/>
<keyword evidence="4" id="KW-1185">Reference proteome</keyword>
<dbReference type="InterPro" id="IPR000313">
    <property type="entry name" value="PWWP_dom"/>
</dbReference>
<comment type="caution">
    <text evidence="3">The sequence shown here is derived from an EMBL/GenBank/DDBJ whole genome shotgun (WGS) entry which is preliminary data.</text>
</comment>
<feature type="region of interest" description="Disordered" evidence="1">
    <location>
        <begin position="189"/>
        <end position="230"/>
    </location>
</feature>
<organism evidence="3 4">
    <name type="scientific">Elliptochloris bilobata</name>
    <dbReference type="NCBI Taxonomy" id="381761"/>
    <lineage>
        <taxon>Eukaryota</taxon>
        <taxon>Viridiplantae</taxon>
        <taxon>Chlorophyta</taxon>
        <taxon>core chlorophytes</taxon>
        <taxon>Trebouxiophyceae</taxon>
        <taxon>Trebouxiophyceae incertae sedis</taxon>
        <taxon>Elliptochloris clade</taxon>
        <taxon>Elliptochloris</taxon>
    </lineage>
</organism>
<reference evidence="3 4" key="1">
    <citation type="journal article" date="2024" name="Nat. Commun.">
        <title>Phylogenomics reveals the evolutionary origins of lichenization in chlorophyte algae.</title>
        <authorList>
            <person name="Puginier C."/>
            <person name="Libourel C."/>
            <person name="Otte J."/>
            <person name="Skaloud P."/>
            <person name="Haon M."/>
            <person name="Grisel S."/>
            <person name="Petersen M."/>
            <person name="Berrin J.G."/>
            <person name="Delaux P.M."/>
            <person name="Dal Grande F."/>
            <person name="Keller J."/>
        </authorList>
    </citation>
    <scope>NUCLEOTIDE SEQUENCE [LARGE SCALE GENOMIC DNA]</scope>
    <source>
        <strain evidence="3 4">SAG 245.80</strain>
    </source>
</reference>
<name>A0AAW1SBG8_9CHLO</name>
<feature type="region of interest" description="Disordered" evidence="1">
    <location>
        <begin position="66"/>
        <end position="85"/>
    </location>
</feature>
<accession>A0AAW1SBG8</accession>
<dbReference type="AlphaFoldDB" id="A0AAW1SBG8"/>
<dbReference type="SMART" id="SM00293">
    <property type="entry name" value="PWWP"/>
    <property type="match status" value="1"/>
</dbReference>
<dbReference type="PROSITE" id="PS50812">
    <property type="entry name" value="PWWP"/>
    <property type="match status" value="1"/>
</dbReference>
<evidence type="ECO:0000256" key="1">
    <source>
        <dbReference type="SAM" id="MobiDB-lite"/>
    </source>
</evidence>
<dbReference type="Proteomes" id="UP001445335">
    <property type="component" value="Unassembled WGS sequence"/>
</dbReference>
<gene>
    <name evidence="3" type="ORF">WJX81_001604</name>
</gene>
<dbReference type="Pfam" id="PF00855">
    <property type="entry name" value="PWWP"/>
    <property type="match status" value="1"/>
</dbReference>
<evidence type="ECO:0000313" key="3">
    <source>
        <dbReference type="EMBL" id="KAK9843421.1"/>
    </source>
</evidence>
<feature type="compositionally biased region" description="Low complexity" evidence="1">
    <location>
        <begin position="34"/>
        <end position="49"/>
    </location>
</feature>
<dbReference type="EMBL" id="JALJOU010000006">
    <property type="protein sequence ID" value="KAK9843421.1"/>
    <property type="molecule type" value="Genomic_DNA"/>
</dbReference>
<feature type="region of interest" description="Disordered" evidence="1">
    <location>
        <begin position="1"/>
        <end position="49"/>
    </location>
</feature>
<protein>
    <recommendedName>
        <fullName evidence="2">PWWP domain-containing protein</fullName>
    </recommendedName>
</protein>
<dbReference type="SUPFAM" id="SSF63748">
    <property type="entry name" value="Tudor/PWWP/MBT"/>
    <property type="match status" value="1"/>
</dbReference>
<sequence>MDYGKYSCDEVSPGPAPPPSVLGWDDPTPGGSGPHLLPGSPGLPSPLSEGALAADLKSARELAGCGAGTGAGAPARGAAEGKAKDKDRPGAVVWAKLARYPWWPAQVLALGDPFIPKHEEPPRRGAVPVRFFGTYDFAWIESQRALAPLAGRADDQASCRGKCKTQDFVTALAEAEACVASGALPEGFFAEDDDEPDSKPNPKPPPKPRARAAAKARAGGAGASGRAGGRLNHVFSMANGTMARMQRCMDKAEHRGEAYRPIPVRKAKQLLSGKRGVNMTDCW</sequence>
<evidence type="ECO:0000313" key="4">
    <source>
        <dbReference type="Proteomes" id="UP001445335"/>
    </source>
</evidence>
<dbReference type="Gene3D" id="2.30.30.140">
    <property type="match status" value="1"/>
</dbReference>